<evidence type="ECO:0008006" key="3">
    <source>
        <dbReference type="Google" id="ProtNLM"/>
    </source>
</evidence>
<accession>G0NYC2</accession>
<evidence type="ECO:0000313" key="1">
    <source>
        <dbReference type="EMBL" id="EGT40014.1"/>
    </source>
</evidence>
<proteinExistence type="predicted"/>
<dbReference type="EMBL" id="GL379980">
    <property type="protein sequence ID" value="EGT40014.1"/>
    <property type="molecule type" value="Genomic_DNA"/>
</dbReference>
<dbReference type="eggNOG" id="ENOG502THIG">
    <property type="taxonomic scope" value="Eukaryota"/>
</dbReference>
<sequence>MENNSISEFGIDFIGVISNENYTGLDDFGRTDFLRIYDEAKKNKTIRTITNEDAKFHLFSLHILHDKIEVLDEKKKTNCFEVSIPLIFSCGSLSEDGLVLFTFHIAPYQGNMSYRDLLVIALPNEAVAEMLSKELNTKFARFAEHQLQTASRHTKSMSSLGASSPLANLDTPLTESSHQSSVVSKAINEVLSSLRPEEVPHFREIIRKYNTGEQNVKVFAQKLIELLGPHRKKRLSYLKHVLRADDMHQFNSAIL</sequence>
<dbReference type="InterPro" id="IPR011993">
    <property type="entry name" value="PH-like_dom_sf"/>
</dbReference>
<dbReference type="Proteomes" id="UP000008068">
    <property type="component" value="Unassembled WGS sequence"/>
</dbReference>
<dbReference type="InParanoid" id="G0NYC2"/>
<protein>
    <recommendedName>
        <fullName evidence="3">Cerebral cavernous malformations 2 harmonin-homology domain-containing protein</fullName>
    </recommendedName>
</protein>
<dbReference type="Gene3D" id="1.20.1160.20">
    <property type="match status" value="1"/>
</dbReference>
<gene>
    <name evidence="1" type="ORF">CAEBREN_29577</name>
</gene>
<dbReference type="AlphaFoldDB" id="G0NYC2"/>
<name>G0NYC2_CAEBE</name>
<dbReference type="HOGENOM" id="CLU_095437_0_0_1"/>
<dbReference type="FunCoup" id="G0NYC2">
    <property type="interactions" value="243"/>
</dbReference>
<dbReference type="Gene3D" id="2.30.29.30">
    <property type="entry name" value="Pleckstrin-homology domain (PH domain)/Phosphotyrosine-binding domain (PTB)"/>
    <property type="match status" value="1"/>
</dbReference>
<reference evidence="2" key="1">
    <citation type="submission" date="2011-07" db="EMBL/GenBank/DDBJ databases">
        <authorList>
            <consortium name="Caenorhabditis brenneri Sequencing and Analysis Consortium"/>
            <person name="Wilson R.K."/>
        </authorList>
    </citation>
    <scope>NUCLEOTIDE SEQUENCE [LARGE SCALE GENOMIC DNA]</scope>
    <source>
        <strain evidence="2">PB2801</strain>
    </source>
</reference>
<dbReference type="STRING" id="135651.G0NYC2"/>
<keyword evidence="2" id="KW-1185">Reference proteome</keyword>
<organism evidence="2">
    <name type="scientific">Caenorhabditis brenneri</name>
    <name type="common">Nematode worm</name>
    <dbReference type="NCBI Taxonomy" id="135651"/>
    <lineage>
        <taxon>Eukaryota</taxon>
        <taxon>Metazoa</taxon>
        <taxon>Ecdysozoa</taxon>
        <taxon>Nematoda</taxon>
        <taxon>Chromadorea</taxon>
        <taxon>Rhabditida</taxon>
        <taxon>Rhabditina</taxon>
        <taxon>Rhabditomorpha</taxon>
        <taxon>Rhabditoidea</taxon>
        <taxon>Rhabditidae</taxon>
        <taxon>Peloderinae</taxon>
        <taxon>Caenorhabditis</taxon>
    </lineage>
</organism>
<evidence type="ECO:0000313" key="2">
    <source>
        <dbReference type="Proteomes" id="UP000008068"/>
    </source>
</evidence>
<dbReference type="OrthoDB" id="5828470at2759"/>